<evidence type="ECO:0000313" key="4">
    <source>
        <dbReference type="Proteomes" id="UP000578686"/>
    </source>
</evidence>
<sequence>MKLHQPNWRTSSYSGHGDNNCVEVADNQPAVLVRDTKQAGAGPVIAFSPEAWSRFTVAAPAGRFLA</sequence>
<protein>
    <submittedName>
        <fullName evidence="3">DUF397 domain-containing protein</fullName>
    </submittedName>
</protein>
<gene>
    <name evidence="3" type="ORF">HCN56_11315</name>
</gene>
<keyword evidence="4" id="KW-1185">Reference proteome</keyword>
<dbReference type="Proteomes" id="UP000578686">
    <property type="component" value="Unassembled WGS sequence"/>
</dbReference>
<dbReference type="Pfam" id="PF04149">
    <property type="entry name" value="DUF397"/>
    <property type="match status" value="1"/>
</dbReference>
<comment type="caution">
    <text evidence="3">The sequence shown here is derived from an EMBL/GenBank/DDBJ whole genome shotgun (WGS) entry which is preliminary data.</text>
</comment>
<dbReference type="AlphaFoldDB" id="A0A7X6D0U7"/>
<evidence type="ECO:0000313" key="3">
    <source>
        <dbReference type="EMBL" id="NJQ06153.1"/>
    </source>
</evidence>
<accession>A0A7X6D0U7</accession>
<dbReference type="EMBL" id="JAAVJD010000068">
    <property type="protein sequence ID" value="NJQ06153.1"/>
    <property type="molecule type" value="Genomic_DNA"/>
</dbReference>
<evidence type="ECO:0000259" key="2">
    <source>
        <dbReference type="Pfam" id="PF04149"/>
    </source>
</evidence>
<organism evidence="3 4">
    <name type="scientific">Streptomyces lonarensis</name>
    <dbReference type="NCBI Taxonomy" id="700599"/>
    <lineage>
        <taxon>Bacteria</taxon>
        <taxon>Bacillati</taxon>
        <taxon>Actinomycetota</taxon>
        <taxon>Actinomycetes</taxon>
        <taxon>Kitasatosporales</taxon>
        <taxon>Streptomycetaceae</taxon>
        <taxon>Streptomyces</taxon>
    </lineage>
</organism>
<dbReference type="RefSeq" id="WP_167969949.1">
    <property type="nucleotide sequence ID" value="NZ_BHZG01000121.1"/>
</dbReference>
<evidence type="ECO:0000256" key="1">
    <source>
        <dbReference type="SAM" id="MobiDB-lite"/>
    </source>
</evidence>
<feature type="region of interest" description="Disordered" evidence="1">
    <location>
        <begin position="1"/>
        <end position="20"/>
    </location>
</feature>
<reference evidence="3 4" key="1">
    <citation type="submission" date="2020-03" db="EMBL/GenBank/DDBJ databases">
        <title>Draft genome of Streptomyces sp. ventii, isolated from the Axial Seamount in the Pacific Ocean, and resequencing of the two type strains Streptomyces lonarensis strain NCL 716 and Streptomyces bohaiensis strain 11A07.</title>
        <authorList>
            <person name="Loughran R.M."/>
            <person name="Pfannmuller K.M."/>
            <person name="Wasson B.J."/>
            <person name="Deadmond M.C."/>
            <person name="Paddock B.E."/>
            <person name="Koyack M.J."/>
            <person name="Gallegos D.A."/>
            <person name="Mitchell E.A."/>
            <person name="Ushijima B."/>
            <person name="Saw J.H."/>
            <person name="Mcphail K.L."/>
            <person name="Videau P."/>
        </authorList>
    </citation>
    <scope>NUCLEOTIDE SEQUENCE [LARGE SCALE GENOMIC DNA]</scope>
    <source>
        <strain evidence="3 4">NCL716</strain>
    </source>
</reference>
<name>A0A7X6D0U7_9ACTN</name>
<dbReference type="InterPro" id="IPR007278">
    <property type="entry name" value="DUF397"/>
</dbReference>
<proteinExistence type="predicted"/>
<feature type="domain" description="DUF397" evidence="2">
    <location>
        <begin position="7"/>
        <end position="58"/>
    </location>
</feature>